<keyword evidence="2" id="KW-1003">Cell membrane</keyword>
<dbReference type="PANTHER" id="PTHR35457:SF1">
    <property type="entry name" value="HEME A SYNTHASE"/>
    <property type="match status" value="1"/>
</dbReference>
<keyword evidence="4" id="KW-0479">Metal-binding</keyword>
<comment type="pathway">
    <text evidence="11">Porphyrin-containing compound metabolism.</text>
</comment>
<evidence type="ECO:0000256" key="4">
    <source>
        <dbReference type="ARBA" id="ARBA00022723"/>
    </source>
</evidence>
<dbReference type="STRING" id="401053.AciPR4_1340"/>
<dbReference type="GO" id="GO:0006784">
    <property type="term" value="P:heme A biosynthetic process"/>
    <property type="evidence" value="ECO:0007669"/>
    <property type="project" value="InterPro"/>
</dbReference>
<dbReference type="GO" id="GO:0016020">
    <property type="term" value="C:membrane"/>
    <property type="evidence" value="ECO:0007669"/>
    <property type="project" value="UniProtKB-SubCell"/>
</dbReference>
<protein>
    <submittedName>
        <fullName evidence="13">Cytochrome oxidase assembly</fullName>
    </submittedName>
</protein>
<dbReference type="Pfam" id="PF02628">
    <property type="entry name" value="COX15-CtaA"/>
    <property type="match status" value="1"/>
</dbReference>
<evidence type="ECO:0000256" key="2">
    <source>
        <dbReference type="ARBA" id="ARBA00022475"/>
    </source>
</evidence>
<dbReference type="GO" id="GO:0016491">
    <property type="term" value="F:oxidoreductase activity"/>
    <property type="evidence" value="ECO:0007669"/>
    <property type="project" value="UniProtKB-KW"/>
</dbReference>
<dbReference type="InterPro" id="IPR050450">
    <property type="entry name" value="COX15/CtaA_HemeA_synthase"/>
</dbReference>
<dbReference type="eggNOG" id="COG1612">
    <property type="taxonomic scope" value="Bacteria"/>
</dbReference>
<accession>E8V009</accession>
<proteinExistence type="predicted"/>
<feature type="transmembrane region" description="Helical" evidence="12">
    <location>
        <begin position="221"/>
        <end position="238"/>
    </location>
</feature>
<reference evidence="13 14" key="1">
    <citation type="journal article" date="2012" name="Stand. Genomic Sci.">
        <title>Complete genome sequence of Terriglobus saanensis type strain SP1PR4(T), an Acidobacteria from tundra soil.</title>
        <authorList>
            <person name="Rawat S.R."/>
            <person name="Mannisto M.K."/>
            <person name="Starovoytov V."/>
            <person name="Goodwin L."/>
            <person name="Nolan M."/>
            <person name="Hauser L."/>
            <person name="Land M."/>
            <person name="Davenport K.W."/>
            <person name="Woyke T."/>
            <person name="Haggblom M.M."/>
        </authorList>
    </citation>
    <scope>NUCLEOTIDE SEQUENCE</scope>
    <source>
        <strain evidence="14">ATCC BAA-1853 / DSM 23119 / SP1PR4</strain>
    </source>
</reference>
<keyword evidence="7" id="KW-0408">Iron</keyword>
<keyword evidence="6" id="KW-0560">Oxidoreductase</keyword>
<dbReference type="RefSeq" id="WP_013567897.1">
    <property type="nucleotide sequence ID" value="NC_014963.1"/>
</dbReference>
<name>E8V009_TERSS</name>
<gene>
    <name evidence="13" type="ordered locus">AciPR4_1340</name>
</gene>
<keyword evidence="8" id="KW-0350">Heme biosynthesis</keyword>
<keyword evidence="14" id="KW-1185">Reference proteome</keyword>
<dbReference type="OrthoDB" id="9816428at2"/>
<feature type="transmembrane region" description="Helical" evidence="12">
    <location>
        <begin position="172"/>
        <end position="191"/>
    </location>
</feature>
<evidence type="ECO:0000256" key="11">
    <source>
        <dbReference type="ARBA" id="ARBA00023444"/>
    </source>
</evidence>
<feature type="transmembrane region" description="Helical" evidence="12">
    <location>
        <begin position="69"/>
        <end position="90"/>
    </location>
</feature>
<feature type="transmembrane region" description="Helical" evidence="12">
    <location>
        <begin position="14"/>
        <end position="35"/>
    </location>
</feature>
<keyword evidence="9 12" id="KW-0472">Membrane</keyword>
<feature type="transmembrane region" description="Helical" evidence="12">
    <location>
        <begin position="280"/>
        <end position="298"/>
    </location>
</feature>
<organism evidence="13 14">
    <name type="scientific">Terriglobus saanensis (strain ATCC BAA-1853 / DSM 23119 / SP1PR4)</name>
    <dbReference type="NCBI Taxonomy" id="401053"/>
    <lineage>
        <taxon>Bacteria</taxon>
        <taxon>Pseudomonadati</taxon>
        <taxon>Acidobacteriota</taxon>
        <taxon>Terriglobia</taxon>
        <taxon>Terriglobales</taxon>
        <taxon>Acidobacteriaceae</taxon>
        <taxon>Terriglobus</taxon>
    </lineage>
</organism>
<dbReference type="EMBL" id="CP002467">
    <property type="protein sequence ID" value="ADV82164.1"/>
    <property type="molecule type" value="Genomic_DNA"/>
</dbReference>
<evidence type="ECO:0000313" key="13">
    <source>
        <dbReference type="EMBL" id="ADV82164.1"/>
    </source>
</evidence>
<keyword evidence="5 12" id="KW-1133">Transmembrane helix</keyword>
<feature type="transmembrane region" description="Helical" evidence="12">
    <location>
        <begin position="250"/>
        <end position="274"/>
    </location>
</feature>
<evidence type="ECO:0000256" key="3">
    <source>
        <dbReference type="ARBA" id="ARBA00022692"/>
    </source>
</evidence>
<comment type="subcellular location">
    <subcellularLocation>
        <location evidence="1">Membrane</location>
        <topology evidence="1">Multi-pass membrane protein</topology>
    </subcellularLocation>
</comment>
<keyword evidence="10" id="KW-1015">Disulfide bond</keyword>
<dbReference type="PANTHER" id="PTHR35457">
    <property type="entry name" value="HEME A SYNTHASE"/>
    <property type="match status" value="1"/>
</dbReference>
<feature type="transmembrane region" description="Helical" evidence="12">
    <location>
        <begin position="135"/>
        <end position="160"/>
    </location>
</feature>
<evidence type="ECO:0000256" key="5">
    <source>
        <dbReference type="ARBA" id="ARBA00022989"/>
    </source>
</evidence>
<dbReference type="AlphaFoldDB" id="E8V009"/>
<evidence type="ECO:0000256" key="6">
    <source>
        <dbReference type="ARBA" id="ARBA00023002"/>
    </source>
</evidence>
<evidence type="ECO:0000313" key="14">
    <source>
        <dbReference type="Proteomes" id="UP000006844"/>
    </source>
</evidence>
<evidence type="ECO:0000256" key="1">
    <source>
        <dbReference type="ARBA" id="ARBA00004141"/>
    </source>
</evidence>
<keyword evidence="3 12" id="KW-0812">Transmembrane</keyword>
<dbReference type="KEGG" id="tsa:AciPR4_1340"/>
<feature type="transmembrane region" description="Helical" evidence="12">
    <location>
        <begin position="102"/>
        <end position="123"/>
    </location>
</feature>
<evidence type="ECO:0000256" key="10">
    <source>
        <dbReference type="ARBA" id="ARBA00023157"/>
    </source>
</evidence>
<dbReference type="GO" id="GO:0046872">
    <property type="term" value="F:metal ion binding"/>
    <property type="evidence" value="ECO:0007669"/>
    <property type="project" value="UniProtKB-KW"/>
</dbReference>
<dbReference type="HOGENOM" id="CLU_053655_0_0_0"/>
<evidence type="ECO:0000256" key="9">
    <source>
        <dbReference type="ARBA" id="ARBA00023136"/>
    </source>
</evidence>
<sequence length="309" mass="33030">MPTMQLRTAKRGTYLARFAWGVLGWNVLVASWGAIVRSTGSGAGCGNHWPLCNGDVIPVSPNIHTMIEFAHRMMTGVAAFAMVALVVLVLRNLPKPHPARKAVVFAAILLVVEAILGALLVKLGYVTGNRSVARVVFLGVHFANTFLLLASLTLAAWLVSGNPAPRLRAMHWLTLASTLVVGVSGSLAALGDTLFPATSLRAAFAQDFAADAPMLLRLRSVHPLSVLVATAALIWLTTKARELSSPRVKKLIGATLALLAFQIFLGIADLALLAPWWMQVLHLLGADLYWSSLLMLVFDASTSREVSAA</sequence>
<dbReference type="Proteomes" id="UP000006844">
    <property type="component" value="Chromosome"/>
</dbReference>
<evidence type="ECO:0000256" key="7">
    <source>
        <dbReference type="ARBA" id="ARBA00023004"/>
    </source>
</evidence>
<dbReference type="InterPro" id="IPR003780">
    <property type="entry name" value="COX15/CtaA_fam"/>
</dbReference>
<evidence type="ECO:0000256" key="12">
    <source>
        <dbReference type="SAM" id="Phobius"/>
    </source>
</evidence>
<evidence type="ECO:0000256" key="8">
    <source>
        <dbReference type="ARBA" id="ARBA00023133"/>
    </source>
</evidence>